<evidence type="ECO:0000313" key="3">
    <source>
        <dbReference type="EMBL" id="MBB4001910.1"/>
    </source>
</evidence>
<dbReference type="EMBL" id="JACIEM010000001">
    <property type="protein sequence ID" value="MBB4001910.1"/>
    <property type="molecule type" value="Genomic_DNA"/>
</dbReference>
<dbReference type="PANTHER" id="PTHR43473:SF2">
    <property type="entry name" value="MAGNESIUM-CHELATASE SUBUNIT CHLD, CHLOROPLASTIC"/>
    <property type="match status" value="1"/>
</dbReference>
<dbReference type="EC" id="6.6.1.1" evidence="3"/>
<evidence type="ECO:0000259" key="2">
    <source>
        <dbReference type="PROSITE" id="PS50234"/>
    </source>
</evidence>
<proteinExistence type="predicted"/>
<dbReference type="RefSeq" id="WP_183207085.1">
    <property type="nucleotide sequence ID" value="NZ_JAAAMM010000001.1"/>
</dbReference>
<dbReference type="Gene3D" id="1.10.8.80">
    <property type="entry name" value="Magnesium chelatase subunit I, C-Terminal domain"/>
    <property type="match status" value="1"/>
</dbReference>
<name>A0A7W6MNI2_9HYPH</name>
<accession>A0A7W6MNI2</accession>
<dbReference type="PROSITE" id="PS50234">
    <property type="entry name" value="VWFA"/>
    <property type="match status" value="1"/>
</dbReference>
<dbReference type="SUPFAM" id="SSF52540">
    <property type="entry name" value="P-loop containing nucleoside triphosphate hydrolases"/>
    <property type="match status" value="1"/>
</dbReference>
<dbReference type="InterPro" id="IPR027417">
    <property type="entry name" value="P-loop_NTPase"/>
</dbReference>
<dbReference type="Pfam" id="PF17863">
    <property type="entry name" value="AAA_lid_2"/>
    <property type="match status" value="1"/>
</dbReference>
<evidence type="ECO:0000313" key="4">
    <source>
        <dbReference type="Proteomes" id="UP000588647"/>
    </source>
</evidence>
<keyword evidence="4" id="KW-1185">Reference proteome</keyword>
<feature type="region of interest" description="Disordered" evidence="1">
    <location>
        <begin position="353"/>
        <end position="376"/>
    </location>
</feature>
<keyword evidence="3" id="KW-0436">Ligase</keyword>
<feature type="region of interest" description="Disordered" evidence="1">
    <location>
        <begin position="281"/>
        <end position="323"/>
    </location>
</feature>
<dbReference type="Gene3D" id="3.40.50.300">
    <property type="entry name" value="P-loop containing nucleotide triphosphate hydrolases"/>
    <property type="match status" value="1"/>
</dbReference>
<dbReference type="SMART" id="SM00327">
    <property type="entry name" value="VWA"/>
    <property type="match status" value="1"/>
</dbReference>
<dbReference type="GO" id="GO:0016851">
    <property type="term" value="F:magnesium chelatase activity"/>
    <property type="evidence" value="ECO:0007669"/>
    <property type="project" value="UniProtKB-EC"/>
</dbReference>
<dbReference type="Gene3D" id="3.40.50.410">
    <property type="entry name" value="von Willebrand factor, type A domain"/>
    <property type="match status" value="1"/>
</dbReference>
<dbReference type="InterPro" id="IPR002035">
    <property type="entry name" value="VWF_A"/>
</dbReference>
<dbReference type="InterPro" id="IPR041628">
    <property type="entry name" value="ChlI/MoxR_AAA_lid"/>
</dbReference>
<gene>
    <name evidence="3" type="ORF">GGR03_000957</name>
</gene>
<comment type="caution">
    <text evidence="3">The sequence shown here is derived from an EMBL/GenBank/DDBJ whole genome shotgun (WGS) entry which is preliminary data.</text>
</comment>
<dbReference type="InterPro" id="IPR036465">
    <property type="entry name" value="vWFA_dom_sf"/>
</dbReference>
<dbReference type="Proteomes" id="UP000588647">
    <property type="component" value="Unassembled WGS sequence"/>
</dbReference>
<dbReference type="AlphaFoldDB" id="A0A7W6MNI2"/>
<dbReference type="SUPFAM" id="SSF53300">
    <property type="entry name" value="vWA-like"/>
    <property type="match status" value="1"/>
</dbReference>
<dbReference type="PANTHER" id="PTHR43473">
    <property type="entry name" value="MAGNESIUM-CHELATASE SUBUNIT CHLD, CHLOROPLASTIC"/>
    <property type="match status" value="1"/>
</dbReference>
<sequence>MSPAALSAVTDRAANAADEFPEATVDIAAALWAEAVEAMTLFAVDPCVGLRLRSRAGFARDSLMRQLTALLPASEPVRRMPAGCTTDALTGGIDLAATLAAGRPVSRAGLLASAHRGVLVAAMAERMAPQACGLVVQCLDSGFVRIERDGFSAEVPACFGLLALDEGIGPDEAPASALCDRLALSIELDGADPRRGEAPSSDRISIAAARERLRGTETCGEAAAQLCQAAWAFGIASLRAPMMALRVARAAAALAGRPVVAEEDIEAAIRHVLLPRATRLPSAPEAEDEHEADAPSDDSPQEEPPSSGNDTDENAQGGEPPSDLVVDAAKARLPEGLLARLASQARLDLVRRPSGRSGAAMRAPRHGRVVGTQAGDPRRERLDLVATLTTAAPWQVLRKSERQASTSVQSTSVQVREDDFRVRRYRTKRETATIFAVDASGSAALARLAEAKGAVELILSECYVRRDRVALVAFRGTKAEILLPETKSLTRAKRALAAFPAGGGTPLAGGITAALSLARSSAREGRTPLIALLTDGRANIGVDGVAGRAAAAADAHAAARAVRAAGIASLLIDTAQRPGSAARDVADSMGATYLALPRADSRALSTAVSAMARDGRP</sequence>
<feature type="domain" description="VWFA" evidence="2">
    <location>
        <begin position="432"/>
        <end position="611"/>
    </location>
</feature>
<protein>
    <submittedName>
        <fullName evidence="3">Magnesium chelatase subunit D</fullName>
        <ecNumber evidence="3">6.6.1.1</ecNumber>
    </submittedName>
</protein>
<organism evidence="3 4">
    <name type="scientific">Aurantimonas endophytica</name>
    <dbReference type="NCBI Taxonomy" id="1522175"/>
    <lineage>
        <taxon>Bacteria</taxon>
        <taxon>Pseudomonadati</taxon>
        <taxon>Pseudomonadota</taxon>
        <taxon>Alphaproteobacteria</taxon>
        <taxon>Hyphomicrobiales</taxon>
        <taxon>Aurantimonadaceae</taxon>
        <taxon>Aurantimonas</taxon>
    </lineage>
</organism>
<reference evidence="3 4" key="1">
    <citation type="submission" date="2020-08" db="EMBL/GenBank/DDBJ databases">
        <title>Genomic Encyclopedia of Type Strains, Phase IV (KMG-IV): sequencing the most valuable type-strain genomes for metagenomic binning, comparative biology and taxonomic classification.</title>
        <authorList>
            <person name="Goeker M."/>
        </authorList>
    </citation>
    <scope>NUCLEOTIDE SEQUENCE [LARGE SCALE GENOMIC DNA]</scope>
    <source>
        <strain evidence="3 4">DSM 103570</strain>
    </source>
</reference>
<dbReference type="Pfam" id="PF13519">
    <property type="entry name" value="VWA_2"/>
    <property type="match status" value="1"/>
</dbReference>
<dbReference type="NCBIfam" id="NF009943">
    <property type="entry name" value="PRK13406.1"/>
    <property type="match status" value="1"/>
</dbReference>
<evidence type="ECO:0000256" key="1">
    <source>
        <dbReference type="SAM" id="MobiDB-lite"/>
    </source>
</evidence>
<feature type="compositionally biased region" description="Acidic residues" evidence="1">
    <location>
        <begin position="285"/>
        <end position="301"/>
    </location>
</feature>